<feature type="transmembrane region" description="Helical" evidence="1">
    <location>
        <begin position="12"/>
        <end position="35"/>
    </location>
</feature>
<dbReference type="Proteomes" id="UP000292424">
    <property type="component" value="Chromosome"/>
</dbReference>
<evidence type="ECO:0000256" key="1">
    <source>
        <dbReference type="SAM" id="Phobius"/>
    </source>
</evidence>
<dbReference type="OrthoDB" id="998157at2"/>
<dbReference type="KEGG" id="arac:E0W69_015175"/>
<evidence type="ECO:0000313" key="3">
    <source>
        <dbReference type="Proteomes" id="UP000292424"/>
    </source>
</evidence>
<reference evidence="2 3" key="1">
    <citation type="submission" date="2019-09" db="EMBL/GenBank/DDBJ databases">
        <title>Complete genome sequence of Arachidicoccus sp. B3-10 isolated from apple orchard soil.</title>
        <authorList>
            <person name="Kim H.S."/>
            <person name="Han K.-I."/>
            <person name="Suh M.K."/>
            <person name="Lee K.C."/>
            <person name="Eom M.K."/>
            <person name="Kim J.-S."/>
            <person name="Kang S.W."/>
            <person name="Sin Y."/>
            <person name="Lee J.-S."/>
        </authorList>
    </citation>
    <scope>NUCLEOTIDE SEQUENCE [LARGE SCALE GENOMIC DNA]</scope>
    <source>
        <strain evidence="2 3">B3-10</strain>
    </source>
</reference>
<keyword evidence="1" id="KW-0812">Transmembrane</keyword>
<dbReference type="RefSeq" id="WP_131330899.1">
    <property type="nucleotide sequence ID" value="NZ_CP044016.1"/>
</dbReference>
<keyword evidence="1" id="KW-0472">Membrane</keyword>
<dbReference type="AlphaFoldDB" id="A0A5P2G9Q9"/>
<proteinExistence type="predicted"/>
<dbReference type="EMBL" id="CP044016">
    <property type="protein sequence ID" value="QES89943.1"/>
    <property type="molecule type" value="Genomic_DNA"/>
</dbReference>
<evidence type="ECO:0008006" key="4">
    <source>
        <dbReference type="Google" id="ProtNLM"/>
    </source>
</evidence>
<organism evidence="2 3">
    <name type="scientific">Rhizosphaericola mali</name>
    <dbReference type="NCBI Taxonomy" id="2545455"/>
    <lineage>
        <taxon>Bacteria</taxon>
        <taxon>Pseudomonadati</taxon>
        <taxon>Bacteroidota</taxon>
        <taxon>Chitinophagia</taxon>
        <taxon>Chitinophagales</taxon>
        <taxon>Chitinophagaceae</taxon>
        <taxon>Rhizosphaericola</taxon>
    </lineage>
</organism>
<feature type="transmembrane region" description="Helical" evidence="1">
    <location>
        <begin position="64"/>
        <end position="83"/>
    </location>
</feature>
<keyword evidence="3" id="KW-1185">Reference proteome</keyword>
<evidence type="ECO:0000313" key="2">
    <source>
        <dbReference type="EMBL" id="QES89943.1"/>
    </source>
</evidence>
<keyword evidence="1" id="KW-1133">Transmembrane helix</keyword>
<feature type="transmembrane region" description="Helical" evidence="1">
    <location>
        <begin position="134"/>
        <end position="155"/>
    </location>
</feature>
<sequence>MTQNKILTPFYYLAGAKTLIIGILFLAITTLLSYFSFCRFDGLIDIHFSKPIYFPFTRFLLDQIIGWLLTCIFFCLGFLFCGAGRWPRAIDLLGTTIFARIPLVIAPLMAFIFPNLIPTNVTPSNLLNIDFGKILMLALISIVGTILHIILLYNAYKVCFNLTGTKLKLSFILIIVLGEILTKIPIIYQLLF</sequence>
<feature type="transmembrane region" description="Helical" evidence="1">
    <location>
        <begin position="90"/>
        <end position="114"/>
    </location>
</feature>
<gene>
    <name evidence="2" type="ORF">E0W69_015175</name>
</gene>
<feature type="transmembrane region" description="Helical" evidence="1">
    <location>
        <begin position="167"/>
        <end position="191"/>
    </location>
</feature>
<name>A0A5P2G9Q9_9BACT</name>
<accession>A0A5P2G9Q9</accession>
<protein>
    <recommendedName>
        <fullName evidence="4">Yip1 domain-containing protein</fullName>
    </recommendedName>
</protein>